<feature type="domain" description="HD" evidence="1">
    <location>
        <begin position="20"/>
        <end position="105"/>
    </location>
</feature>
<dbReference type="Gene3D" id="1.10.3210.10">
    <property type="entry name" value="Hypothetical protein af1432"/>
    <property type="match status" value="1"/>
</dbReference>
<dbReference type="Proteomes" id="UP001596220">
    <property type="component" value="Unassembled WGS sequence"/>
</dbReference>
<keyword evidence="2" id="KW-0378">Hydrolase</keyword>
<name>A0ABW1P6A8_9PSEU</name>
<evidence type="ECO:0000259" key="1">
    <source>
        <dbReference type="Pfam" id="PF01966"/>
    </source>
</evidence>
<reference evidence="3" key="1">
    <citation type="journal article" date="2019" name="Int. J. Syst. Evol. Microbiol.">
        <title>The Global Catalogue of Microorganisms (GCM) 10K type strain sequencing project: providing services to taxonomists for standard genome sequencing and annotation.</title>
        <authorList>
            <consortium name="The Broad Institute Genomics Platform"/>
            <consortium name="The Broad Institute Genome Sequencing Center for Infectious Disease"/>
            <person name="Wu L."/>
            <person name="Ma J."/>
        </authorList>
    </citation>
    <scope>NUCLEOTIDE SEQUENCE [LARGE SCALE GENOMIC DNA]</scope>
    <source>
        <strain evidence="3">CGMCC 4.7246</strain>
    </source>
</reference>
<comment type="caution">
    <text evidence="2">The sequence shown here is derived from an EMBL/GenBank/DDBJ whole genome shotgun (WGS) entry which is preliminary data.</text>
</comment>
<dbReference type="Pfam" id="PF01966">
    <property type="entry name" value="HD"/>
    <property type="match status" value="1"/>
</dbReference>
<dbReference type="GO" id="GO:0016787">
    <property type="term" value="F:hydrolase activity"/>
    <property type="evidence" value="ECO:0007669"/>
    <property type="project" value="UniProtKB-KW"/>
</dbReference>
<sequence>MAVWAFKLAERLLKAPLPRRWAHVRGVAERARSVSALFPYGEASILVEAAVLHDIGYAPDLALTGFHPLDGARYLRDSGHPERLCALVAHHSCSYREARLRVMTDELSEWEDEKSPLRDALWWADMTTTPDGESTNVHDRIAEIEERYGPDDLVTTFIRQATHDLVGAVERTEERLRAARLGHVTK</sequence>
<evidence type="ECO:0000313" key="3">
    <source>
        <dbReference type="Proteomes" id="UP001596220"/>
    </source>
</evidence>
<gene>
    <name evidence="2" type="ORF">ACFP3R_17735</name>
</gene>
<accession>A0ABW1P6A8</accession>
<dbReference type="InterPro" id="IPR006674">
    <property type="entry name" value="HD_domain"/>
</dbReference>
<protein>
    <submittedName>
        <fullName evidence="2">HD domain-containing protein</fullName>
        <ecNumber evidence="2">3.1.-.-</ecNumber>
    </submittedName>
</protein>
<dbReference type="RefSeq" id="WP_380637326.1">
    <property type="nucleotide sequence ID" value="NZ_JBHSQO010000016.1"/>
</dbReference>
<dbReference type="EMBL" id="JBHSQO010000016">
    <property type="protein sequence ID" value="MFC6091123.1"/>
    <property type="molecule type" value="Genomic_DNA"/>
</dbReference>
<organism evidence="2 3">
    <name type="scientific">Saccharothrix lopnurensis</name>
    <dbReference type="NCBI Taxonomy" id="1670621"/>
    <lineage>
        <taxon>Bacteria</taxon>
        <taxon>Bacillati</taxon>
        <taxon>Actinomycetota</taxon>
        <taxon>Actinomycetes</taxon>
        <taxon>Pseudonocardiales</taxon>
        <taxon>Pseudonocardiaceae</taxon>
        <taxon>Saccharothrix</taxon>
    </lineage>
</organism>
<dbReference type="SUPFAM" id="SSF109604">
    <property type="entry name" value="HD-domain/PDEase-like"/>
    <property type="match status" value="1"/>
</dbReference>
<dbReference type="EC" id="3.1.-.-" evidence="2"/>
<evidence type="ECO:0000313" key="2">
    <source>
        <dbReference type="EMBL" id="MFC6091123.1"/>
    </source>
</evidence>
<proteinExistence type="predicted"/>
<keyword evidence="3" id="KW-1185">Reference proteome</keyword>